<feature type="compositionally biased region" description="Polar residues" evidence="1">
    <location>
        <begin position="70"/>
        <end position="80"/>
    </location>
</feature>
<comment type="caution">
    <text evidence="2">The sequence shown here is derived from an EMBL/GenBank/DDBJ whole genome shotgun (WGS) entry which is preliminary data.</text>
</comment>
<feature type="region of interest" description="Disordered" evidence="1">
    <location>
        <begin position="59"/>
        <end position="156"/>
    </location>
</feature>
<evidence type="ECO:0000256" key="1">
    <source>
        <dbReference type="SAM" id="MobiDB-lite"/>
    </source>
</evidence>
<proteinExistence type="predicted"/>
<dbReference type="EMBL" id="JAPEVG010000016">
    <property type="protein sequence ID" value="KAJ8496263.1"/>
    <property type="molecule type" value="Genomic_DNA"/>
</dbReference>
<name>A0AAD7XHW7_9APHY</name>
<feature type="compositionally biased region" description="Low complexity" evidence="1">
    <location>
        <begin position="104"/>
        <end position="117"/>
    </location>
</feature>
<reference evidence="2" key="1">
    <citation type="submission" date="2022-11" db="EMBL/GenBank/DDBJ databases">
        <title>Genome Sequence of Cubamyces cubensis.</title>
        <authorList>
            <person name="Buettner E."/>
        </authorList>
    </citation>
    <scope>NUCLEOTIDE SEQUENCE</scope>
    <source>
        <strain evidence="2">MPL-01</strain>
    </source>
</reference>
<feature type="compositionally biased region" description="Pro residues" evidence="1">
    <location>
        <begin position="132"/>
        <end position="145"/>
    </location>
</feature>
<evidence type="ECO:0000313" key="2">
    <source>
        <dbReference type="EMBL" id="KAJ8496263.1"/>
    </source>
</evidence>
<organism evidence="2 3">
    <name type="scientific">Trametes cubensis</name>
    <dbReference type="NCBI Taxonomy" id="1111947"/>
    <lineage>
        <taxon>Eukaryota</taxon>
        <taxon>Fungi</taxon>
        <taxon>Dikarya</taxon>
        <taxon>Basidiomycota</taxon>
        <taxon>Agaricomycotina</taxon>
        <taxon>Agaricomycetes</taxon>
        <taxon>Polyporales</taxon>
        <taxon>Polyporaceae</taxon>
        <taxon>Trametes</taxon>
    </lineage>
</organism>
<accession>A0AAD7XHW7</accession>
<evidence type="ECO:0000313" key="3">
    <source>
        <dbReference type="Proteomes" id="UP001215151"/>
    </source>
</evidence>
<feature type="region of interest" description="Disordered" evidence="1">
    <location>
        <begin position="22"/>
        <end position="41"/>
    </location>
</feature>
<keyword evidence="3" id="KW-1185">Reference proteome</keyword>
<protein>
    <submittedName>
        <fullName evidence="2">Uncharacterized protein</fullName>
    </submittedName>
</protein>
<dbReference type="Proteomes" id="UP001215151">
    <property type="component" value="Unassembled WGS sequence"/>
</dbReference>
<gene>
    <name evidence="2" type="ORF">ONZ51_g1221</name>
</gene>
<dbReference type="AlphaFoldDB" id="A0AAD7XHW7"/>
<sequence>MTTRSFTALYRLCRKMGDVLHRPQSSECTPEKQSFEQPRTTRRKTIRSLFLVCKNAVGTSPRRDAEQSRAHGTSEPSSIPTLRERRALRSLYLNTPRSPTKRYPGSSSSSPGSAEGSPLRKRMAGLFHDLRTPPPSPGFLPPSSPSTPRSRRHYHKLQDSMQYANWSNEEVYLTERPTSALISPWSPSEYEFPYPVQTLRSPQTMTSLDEPSTPPPLYPPPPAYIPEIPLRSPGSTPASPMCPEHATREASALAPPTSPIARGLEQQITRDLETWVLLRESLRDAEREDDGVFVITDETEDDTDSGCLCTEESIQL</sequence>